<dbReference type="InterPro" id="IPR014976">
    <property type="entry name" value="AbpA_HamA_C"/>
</dbReference>
<organism evidence="2 3">
    <name type="scientific">Arthrobacter gyeryongensis</name>
    <dbReference type="NCBI Taxonomy" id="1650592"/>
    <lineage>
        <taxon>Bacteria</taxon>
        <taxon>Bacillati</taxon>
        <taxon>Actinomycetota</taxon>
        <taxon>Actinomycetes</taxon>
        <taxon>Micrococcales</taxon>
        <taxon>Micrococcaceae</taxon>
        <taxon>Arthrobacter</taxon>
    </lineage>
</organism>
<evidence type="ECO:0000313" key="2">
    <source>
        <dbReference type="EMBL" id="GAA5192366.1"/>
    </source>
</evidence>
<evidence type="ECO:0000259" key="1">
    <source>
        <dbReference type="Pfam" id="PF08878"/>
    </source>
</evidence>
<proteinExistence type="predicted"/>
<name>A0ABP9S8Z9_9MICC</name>
<dbReference type="EMBL" id="BAABKK010000010">
    <property type="protein sequence ID" value="GAA5192366.1"/>
    <property type="molecule type" value="Genomic_DNA"/>
</dbReference>
<protein>
    <recommendedName>
        <fullName evidence="1">Anti-bacteriophage protein A/HamA C-terminal domain-containing protein</fullName>
    </recommendedName>
</protein>
<dbReference type="Pfam" id="PF08878">
    <property type="entry name" value="HamA"/>
    <property type="match status" value="1"/>
</dbReference>
<dbReference type="RefSeq" id="WP_345448576.1">
    <property type="nucleotide sequence ID" value="NZ_BAABKK010000010.1"/>
</dbReference>
<sequence length="268" mass="29481">MQGITVVSTGEAVAVVVHELSDELKALVRDRLAGICYGSADIVEDPEYYSFENTVEEFLKRYDTKSPTTKLGMAGELIIHSLMPEHHVDLLNTSILFNKEERSIKKGFDLTFTTLSMDELWYGEVKSGGVPKARPDRETLSASSKLGQLVATAALDIHGKLTQQRNRSWWDSAMTDAAKVLQTDDAKSIKKLLRAHAGTDVDGDTGFNVLLGAVVMHESVLDKITLEASNAAAKKVTDSQKFQQVKLLIVQQETAELLIDFIRTGLGE</sequence>
<keyword evidence="3" id="KW-1185">Reference proteome</keyword>
<feature type="domain" description="Anti-bacteriophage protein A/HamA C-terminal" evidence="1">
    <location>
        <begin position="21"/>
        <end position="260"/>
    </location>
</feature>
<accession>A0ABP9S8Z9</accession>
<gene>
    <name evidence="2" type="ORF">GCM10023346_14160</name>
</gene>
<evidence type="ECO:0000313" key="3">
    <source>
        <dbReference type="Proteomes" id="UP001500200"/>
    </source>
</evidence>
<comment type="caution">
    <text evidence="2">The sequence shown here is derived from an EMBL/GenBank/DDBJ whole genome shotgun (WGS) entry which is preliminary data.</text>
</comment>
<reference evidence="3" key="1">
    <citation type="journal article" date="2019" name="Int. J. Syst. Evol. Microbiol.">
        <title>The Global Catalogue of Microorganisms (GCM) 10K type strain sequencing project: providing services to taxonomists for standard genome sequencing and annotation.</title>
        <authorList>
            <consortium name="The Broad Institute Genomics Platform"/>
            <consortium name="The Broad Institute Genome Sequencing Center for Infectious Disease"/>
            <person name="Wu L."/>
            <person name="Ma J."/>
        </authorList>
    </citation>
    <scope>NUCLEOTIDE SEQUENCE [LARGE SCALE GENOMIC DNA]</scope>
    <source>
        <strain evidence="3">JCM 18514</strain>
    </source>
</reference>
<dbReference type="Proteomes" id="UP001500200">
    <property type="component" value="Unassembled WGS sequence"/>
</dbReference>